<keyword evidence="2" id="KW-1185">Reference proteome</keyword>
<name>A0ABP6ZQY7_9ACTN</name>
<comment type="caution">
    <text evidence="1">The sequence shown here is derived from an EMBL/GenBank/DDBJ whole genome shotgun (WGS) entry which is preliminary data.</text>
</comment>
<sequence length="96" mass="9615">MKTTIDMRITAATVAVQGKAASVSSSLNEVRYHVGATELVNTGAVCLQPAPLSLGSSWAGAMSGAAAAKAGRLAAVRPSSDFFKPLYGSQASDGTG</sequence>
<dbReference type="RefSeq" id="WP_231482437.1">
    <property type="nucleotide sequence ID" value="NZ_BAAAZO010000006.1"/>
</dbReference>
<gene>
    <name evidence="1" type="ORF">GCM10022223_37670</name>
</gene>
<protein>
    <submittedName>
        <fullName evidence="1">Uncharacterized protein</fullName>
    </submittedName>
</protein>
<dbReference type="Proteomes" id="UP001501074">
    <property type="component" value="Unassembled WGS sequence"/>
</dbReference>
<evidence type="ECO:0000313" key="1">
    <source>
        <dbReference type="EMBL" id="GAA3617512.1"/>
    </source>
</evidence>
<dbReference type="EMBL" id="BAAAZO010000006">
    <property type="protein sequence ID" value="GAA3617512.1"/>
    <property type="molecule type" value="Genomic_DNA"/>
</dbReference>
<accession>A0ABP6ZQY7</accession>
<organism evidence="1 2">
    <name type="scientific">Kineosporia mesophila</name>
    <dbReference type="NCBI Taxonomy" id="566012"/>
    <lineage>
        <taxon>Bacteria</taxon>
        <taxon>Bacillati</taxon>
        <taxon>Actinomycetota</taxon>
        <taxon>Actinomycetes</taxon>
        <taxon>Kineosporiales</taxon>
        <taxon>Kineosporiaceae</taxon>
        <taxon>Kineosporia</taxon>
    </lineage>
</organism>
<evidence type="ECO:0000313" key="2">
    <source>
        <dbReference type="Proteomes" id="UP001501074"/>
    </source>
</evidence>
<proteinExistence type="predicted"/>
<reference evidence="2" key="1">
    <citation type="journal article" date="2019" name="Int. J. Syst. Evol. Microbiol.">
        <title>The Global Catalogue of Microorganisms (GCM) 10K type strain sequencing project: providing services to taxonomists for standard genome sequencing and annotation.</title>
        <authorList>
            <consortium name="The Broad Institute Genomics Platform"/>
            <consortium name="The Broad Institute Genome Sequencing Center for Infectious Disease"/>
            <person name="Wu L."/>
            <person name="Ma J."/>
        </authorList>
    </citation>
    <scope>NUCLEOTIDE SEQUENCE [LARGE SCALE GENOMIC DNA]</scope>
    <source>
        <strain evidence="2">JCM 16902</strain>
    </source>
</reference>